<dbReference type="Gene3D" id="3.30.2090.10">
    <property type="entry name" value="Multidrug efflux transporter AcrB TolC docking domain, DN and DC subdomains"/>
    <property type="match status" value="2"/>
</dbReference>
<evidence type="ECO:0000313" key="3">
    <source>
        <dbReference type="Proteomes" id="UP000593892"/>
    </source>
</evidence>
<dbReference type="EMBL" id="CP063849">
    <property type="protein sequence ID" value="QOY89559.1"/>
    <property type="molecule type" value="Genomic_DNA"/>
</dbReference>
<evidence type="ECO:0000313" key="2">
    <source>
        <dbReference type="EMBL" id="QOY89559.1"/>
    </source>
</evidence>
<feature type="transmembrane region" description="Helical" evidence="1">
    <location>
        <begin position="428"/>
        <end position="452"/>
    </location>
</feature>
<feature type="transmembrane region" description="Helical" evidence="1">
    <location>
        <begin position="458"/>
        <end position="477"/>
    </location>
</feature>
<feature type="transmembrane region" description="Helical" evidence="1">
    <location>
        <begin position="535"/>
        <end position="554"/>
    </location>
</feature>
<feature type="transmembrane region" description="Helical" evidence="1">
    <location>
        <begin position="978"/>
        <end position="999"/>
    </location>
</feature>
<protein>
    <submittedName>
        <fullName evidence="2">Efflux RND transporter permease subunit</fullName>
    </submittedName>
</protein>
<proteinExistence type="predicted"/>
<dbReference type="AlphaFoldDB" id="A0A7S7SLP1"/>
<dbReference type="RefSeq" id="WP_194451221.1">
    <property type="nucleotide sequence ID" value="NZ_CP063849.1"/>
</dbReference>
<dbReference type="Gene3D" id="3.30.70.1430">
    <property type="entry name" value="Multidrug efflux transporter AcrB pore domain"/>
    <property type="match status" value="2"/>
</dbReference>
<keyword evidence="1" id="KW-0472">Membrane</keyword>
<keyword evidence="1" id="KW-0812">Transmembrane</keyword>
<sequence length="1047" mass="113779">MWIVRLALDRPHTFVVVAILILLLGGFSVAKMPTDIFPVIDIPVVSIIWTYQGLPTPEMEKRVTTFSEFVLALVNDVKSIESQTLNGVSVIKIYFHPQVHIDAAMAQVSTAVQGIRFRMPPGINPPWILRFGADTVPVIQLSLSSKTLSEAALYDYGIFRVRQQLSTVPGTLLPAPYGGKPRQIMVDIDQNRLLSKGLTSIDVSNAINTQNLMLPSGTQKIGNRDYTVSLNGNPTSALELNDVPLKYVNGATVYMRDVANVRDGYAVQTNVVRSNGEPAALLSIMKTGAVSTLDIVDEVKNRVLPASRAAAPKGLKINELFDQSFFVRASIQGVLKEGLIAACLTAAMILLFLGSWRSTLIITISIPLSILSSIIILSAMGHTLNIMTLGGLALAIGILVDDATVEIENTHRNLAMGKPLRQAVLDGAAQIAVPTFVSTLTICIVFVSVLFLTGPAKYLFTPMALAVVFAMASSYFLSRTLVPLMVNFLLAKEDHSTLHEGPIGRAHQRFNRIYEVWRVRYEAALQWVLARRRTAFYAMGGAVALAVVLIPFVGRDFFPSIDAAQIRMHIRGPAGLRVEETQNLFAQVEHEVRRTIPGDEVELVLQNIGKSPDSFNLAFGDGAMIGTFDGEMSISLNPEHHGSAAAYIRKFREELPKRFPGVTFYFQPADIVTQVLNFGLPAPINIQVAGYDPNNYQIARQMSERLKGVPGAVDVHLHQVVDGPDIRIDVDRTRAAEFGLTHQDVSNNLFVSLASSGQVQPNFWLDPRMGITYLVAAQTPQRDLQSINDLQNTPVYAGRNAAQPQLLSNLANLRRGVTPVNANHTNVQPVFDVYANIQDSDLGSVATDVQKIVKEFTPKLSPGSTIKVRGQVQSMNEAFTRLALGLVFAAIMVYLLMVVNFQSWRDPFIIVTALPGAFVGVVVALFLTQSTFNVPSLMGAIMSIGVATANSILLVTFAKERLDAGETPLQAAIQAGSARLRPIFMTACAMIIGMLPMALGLGEGGEQNAPLARALVGGLTMATVATLFFVPVMFTSLSRNQSVGEAQ</sequence>
<dbReference type="Gene3D" id="1.20.1640.10">
    <property type="entry name" value="Multidrug efflux transporter AcrB transmembrane domain"/>
    <property type="match status" value="2"/>
</dbReference>
<name>A0A7S7SLP1_PALFE</name>
<evidence type="ECO:0000256" key="1">
    <source>
        <dbReference type="SAM" id="Phobius"/>
    </source>
</evidence>
<feature type="transmembrane region" description="Helical" evidence="1">
    <location>
        <begin position="386"/>
        <end position="407"/>
    </location>
</feature>
<dbReference type="InterPro" id="IPR001036">
    <property type="entry name" value="Acrflvin-R"/>
</dbReference>
<dbReference type="GO" id="GO:0005886">
    <property type="term" value="C:plasma membrane"/>
    <property type="evidence" value="ECO:0007669"/>
    <property type="project" value="TreeGrafter"/>
</dbReference>
<dbReference type="SUPFAM" id="SSF82866">
    <property type="entry name" value="Multidrug efflux transporter AcrB transmembrane domain"/>
    <property type="match status" value="2"/>
</dbReference>
<gene>
    <name evidence="2" type="ORF">IRI77_06290</name>
</gene>
<reference evidence="2 3" key="1">
    <citation type="submission" date="2020-10" db="EMBL/GenBank/DDBJ databases">
        <title>Complete genome sequence of Paludibaculum fermentans P105T, a facultatively anaerobic acidobacterium capable of dissimilatory Fe(III) reduction.</title>
        <authorList>
            <person name="Dedysh S.N."/>
            <person name="Beletsky A.V."/>
            <person name="Kulichevskaya I.S."/>
            <person name="Mardanov A.V."/>
            <person name="Ravin N.V."/>
        </authorList>
    </citation>
    <scope>NUCLEOTIDE SEQUENCE [LARGE SCALE GENOMIC DNA]</scope>
    <source>
        <strain evidence="2 3">P105</strain>
    </source>
</reference>
<feature type="transmembrane region" description="Helical" evidence="1">
    <location>
        <begin position="1011"/>
        <end position="1034"/>
    </location>
</feature>
<dbReference type="PRINTS" id="PR00702">
    <property type="entry name" value="ACRIFLAVINRP"/>
</dbReference>
<dbReference type="PANTHER" id="PTHR32063">
    <property type="match status" value="1"/>
</dbReference>
<feature type="transmembrane region" description="Helical" evidence="1">
    <location>
        <begin position="882"/>
        <end position="901"/>
    </location>
</feature>
<accession>A0A7S7SLP1</accession>
<dbReference type="SUPFAM" id="SSF82693">
    <property type="entry name" value="Multidrug efflux transporter AcrB pore domain, PN1, PN2, PC1 and PC2 subdomains"/>
    <property type="match status" value="2"/>
</dbReference>
<dbReference type="GO" id="GO:0042910">
    <property type="term" value="F:xenobiotic transmembrane transporter activity"/>
    <property type="evidence" value="ECO:0007669"/>
    <property type="project" value="TreeGrafter"/>
</dbReference>
<dbReference type="Proteomes" id="UP000593892">
    <property type="component" value="Chromosome"/>
</dbReference>
<keyword evidence="3" id="KW-1185">Reference proteome</keyword>
<dbReference type="KEGG" id="pfer:IRI77_06290"/>
<dbReference type="Pfam" id="PF00873">
    <property type="entry name" value="ACR_tran"/>
    <property type="match status" value="1"/>
</dbReference>
<dbReference type="Gene3D" id="3.30.70.1320">
    <property type="entry name" value="Multidrug efflux transporter AcrB pore domain like"/>
    <property type="match status" value="1"/>
</dbReference>
<keyword evidence="1" id="KW-1133">Transmembrane helix</keyword>
<dbReference type="Gene3D" id="3.30.70.1440">
    <property type="entry name" value="Multidrug efflux transporter AcrB pore domain"/>
    <property type="match status" value="1"/>
</dbReference>
<feature type="transmembrane region" description="Helical" evidence="1">
    <location>
        <begin position="908"/>
        <end position="928"/>
    </location>
</feature>
<dbReference type="SUPFAM" id="SSF82714">
    <property type="entry name" value="Multidrug efflux transporter AcrB TolC docking domain, DN and DC subdomains"/>
    <property type="match status" value="2"/>
</dbReference>
<feature type="transmembrane region" description="Helical" evidence="1">
    <location>
        <begin position="334"/>
        <end position="353"/>
    </location>
</feature>
<dbReference type="PANTHER" id="PTHR32063:SF8">
    <property type="entry name" value="CATION EFFLUX PROTEIN"/>
    <property type="match status" value="1"/>
</dbReference>
<dbReference type="InterPro" id="IPR027463">
    <property type="entry name" value="AcrB_DN_DC_subdom"/>
</dbReference>
<feature type="transmembrane region" description="Helical" evidence="1">
    <location>
        <begin position="360"/>
        <end position="380"/>
    </location>
</feature>
<organism evidence="2 3">
    <name type="scientific">Paludibaculum fermentans</name>
    <dbReference type="NCBI Taxonomy" id="1473598"/>
    <lineage>
        <taxon>Bacteria</taxon>
        <taxon>Pseudomonadati</taxon>
        <taxon>Acidobacteriota</taxon>
        <taxon>Terriglobia</taxon>
        <taxon>Bryobacterales</taxon>
        <taxon>Bryobacteraceae</taxon>
        <taxon>Paludibaculum</taxon>
    </lineage>
</organism>
<feature type="transmembrane region" description="Helical" evidence="1">
    <location>
        <begin position="934"/>
        <end position="957"/>
    </location>
</feature>